<dbReference type="OrthoDB" id="2151789at2759"/>
<dbReference type="AlphaFoldDB" id="A0A8H6RJI5"/>
<dbReference type="PANTHER" id="PTHR42973">
    <property type="entry name" value="BINDING OXIDOREDUCTASE, PUTATIVE (AFU_ORTHOLOGUE AFUA_1G17690)-RELATED"/>
    <property type="match status" value="1"/>
</dbReference>
<evidence type="ECO:0000256" key="4">
    <source>
        <dbReference type="ARBA" id="ARBA00023002"/>
    </source>
</evidence>
<keyword evidence="3" id="KW-0274">FAD</keyword>
<keyword evidence="6" id="KW-1185">Reference proteome</keyword>
<comment type="caution">
    <text evidence="5">The sequence shown here is derived from an EMBL/GenBank/DDBJ whole genome shotgun (WGS) entry which is preliminary data.</text>
</comment>
<dbReference type="EMBL" id="JABCIY010000148">
    <property type="protein sequence ID" value="KAF7192288.1"/>
    <property type="molecule type" value="Genomic_DNA"/>
</dbReference>
<dbReference type="InterPro" id="IPR036318">
    <property type="entry name" value="FAD-bd_PCMH-like_sf"/>
</dbReference>
<dbReference type="InterPro" id="IPR050416">
    <property type="entry name" value="FAD-linked_Oxidoreductase"/>
</dbReference>
<evidence type="ECO:0000313" key="6">
    <source>
        <dbReference type="Proteomes" id="UP000660729"/>
    </source>
</evidence>
<comment type="similarity">
    <text evidence="1">Belongs to the oxygen-dependent FAD-linked oxidoreductase family.</text>
</comment>
<keyword evidence="4" id="KW-0560">Oxidoreductase</keyword>
<dbReference type="InterPro" id="IPR016169">
    <property type="entry name" value="FAD-bd_PCMH_sub2"/>
</dbReference>
<keyword evidence="2" id="KW-0285">Flavoprotein</keyword>
<dbReference type="Gene3D" id="3.30.465.10">
    <property type="match status" value="1"/>
</dbReference>
<dbReference type="Proteomes" id="UP000660729">
    <property type="component" value="Unassembled WGS sequence"/>
</dbReference>
<dbReference type="PANTHER" id="PTHR42973:SF13">
    <property type="entry name" value="FAD-BINDING PCMH-TYPE DOMAIN-CONTAINING PROTEIN"/>
    <property type="match status" value="1"/>
</dbReference>
<sequence length="60" mass="6469">MWGGISFFANKFGWAIDNIISFEVVLADGRIVEASPQNHPDLYKALRGGGGNFGIVLNST</sequence>
<accession>A0A8H6RJI5</accession>
<evidence type="ECO:0000256" key="2">
    <source>
        <dbReference type="ARBA" id="ARBA00022630"/>
    </source>
</evidence>
<evidence type="ECO:0000313" key="5">
    <source>
        <dbReference type="EMBL" id="KAF7192288.1"/>
    </source>
</evidence>
<dbReference type="SUPFAM" id="SSF56176">
    <property type="entry name" value="FAD-binding/transporter-associated domain-like"/>
    <property type="match status" value="1"/>
</dbReference>
<gene>
    <name evidence="5" type="ORF">HII31_06320</name>
</gene>
<organism evidence="5 6">
    <name type="scientific">Pseudocercospora fuligena</name>
    <dbReference type="NCBI Taxonomy" id="685502"/>
    <lineage>
        <taxon>Eukaryota</taxon>
        <taxon>Fungi</taxon>
        <taxon>Dikarya</taxon>
        <taxon>Ascomycota</taxon>
        <taxon>Pezizomycotina</taxon>
        <taxon>Dothideomycetes</taxon>
        <taxon>Dothideomycetidae</taxon>
        <taxon>Mycosphaerellales</taxon>
        <taxon>Mycosphaerellaceae</taxon>
        <taxon>Pseudocercospora</taxon>
    </lineage>
</organism>
<proteinExistence type="inferred from homology"/>
<protein>
    <submittedName>
        <fullName evidence="5">Putative FAD-linked oxidoreductase</fullName>
    </submittedName>
</protein>
<dbReference type="GO" id="GO:0050660">
    <property type="term" value="F:flavin adenine dinucleotide binding"/>
    <property type="evidence" value="ECO:0007669"/>
    <property type="project" value="InterPro"/>
</dbReference>
<dbReference type="GO" id="GO:0016491">
    <property type="term" value="F:oxidoreductase activity"/>
    <property type="evidence" value="ECO:0007669"/>
    <property type="project" value="UniProtKB-KW"/>
</dbReference>
<name>A0A8H6RJI5_9PEZI</name>
<evidence type="ECO:0000256" key="1">
    <source>
        <dbReference type="ARBA" id="ARBA00005466"/>
    </source>
</evidence>
<evidence type="ECO:0000256" key="3">
    <source>
        <dbReference type="ARBA" id="ARBA00022827"/>
    </source>
</evidence>
<reference evidence="5" key="1">
    <citation type="submission" date="2020-04" db="EMBL/GenBank/DDBJ databases">
        <title>Draft genome resource of the tomato pathogen Pseudocercospora fuligena.</title>
        <authorList>
            <person name="Zaccaron A."/>
        </authorList>
    </citation>
    <scope>NUCLEOTIDE SEQUENCE</scope>
    <source>
        <strain evidence="5">PF001</strain>
    </source>
</reference>